<evidence type="ECO:0000259" key="2">
    <source>
        <dbReference type="PROSITE" id="PS50097"/>
    </source>
</evidence>
<protein>
    <recommendedName>
        <fullName evidence="2">BTB domain-containing protein</fullName>
    </recommendedName>
</protein>
<dbReference type="EMBL" id="JBFTWV010000141">
    <property type="protein sequence ID" value="KAL2785546.1"/>
    <property type="molecule type" value="Genomic_DNA"/>
</dbReference>
<evidence type="ECO:0000313" key="3">
    <source>
        <dbReference type="EMBL" id="KAL2785546.1"/>
    </source>
</evidence>
<dbReference type="InterPro" id="IPR011333">
    <property type="entry name" value="SKP1/BTB/POZ_sf"/>
</dbReference>
<feature type="region of interest" description="Disordered" evidence="1">
    <location>
        <begin position="217"/>
        <end position="291"/>
    </location>
</feature>
<evidence type="ECO:0000256" key="1">
    <source>
        <dbReference type="SAM" id="MobiDB-lite"/>
    </source>
</evidence>
<dbReference type="PANTHER" id="PTHR47843:SF3">
    <property type="entry name" value="BTB DOMAIN-CONTAINING PROTEIN"/>
    <property type="match status" value="1"/>
</dbReference>
<name>A0ABR4FQL6_9EURO</name>
<dbReference type="PANTHER" id="PTHR47843">
    <property type="entry name" value="BTB DOMAIN-CONTAINING PROTEIN-RELATED"/>
    <property type="match status" value="1"/>
</dbReference>
<dbReference type="PROSITE" id="PS50097">
    <property type="entry name" value="BTB"/>
    <property type="match status" value="1"/>
</dbReference>
<organism evidence="3 4">
    <name type="scientific">Aspergillus keveii</name>
    <dbReference type="NCBI Taxonomy" id="714993"/>
    <lineage>
        <taxon>Eukaryota</taxon>
        <taxon>Fungi</taxon>
        <taxon>Dikarya</taxon>
        <taxon>Ascomycota</taxon>
        <taxon>Pezizomycotina</taxon>
        <taxon>Eurotiomycetes</taxon>
        <taxon>Eurotiomycetidae</taxon>
        <taxon>Eurotiales</taxon>
        <taxon>Aspergillaceae</taxon>
        <taxon>Aspergillus</taxon>
        <taxon>Aspergillus subgen. Nidulantes</taxon>
    </lineage>
</organism>
<dbReference type="InterPro" id="IPR000210">
    <property type="entry name" value="BTB/POZ_dom"/>
</dbReference>
<reference evidence="3 4" key="1">
    <citation type="submission" date="2024-07" db="EMBL/GenBank/DDBJ databases">
        <title>Section-level genome sequencing and comparative genomics of Aspergillus sections Usti and Cavernicolus.</title>
        <authorList>
            <consortium name="Lawrence Berkeley National Laboratory"/>
            <person name="Nybo J.L."/>
            <person name="Vesth T.C."/>
            <person name="Theobald S."/>
            <person name="Frisvad J.C."/>
            <person name="Larsen T.O."/>
            <person name="Kjaerboelling I."/>
            <person name="Rothschild-Mancinelli K."/>
            <person name="Lyhne E.K."/>
            <person name="Kogle M.E."/>
            <person name="Barry K."/>
            <person name="Clum A."/>
            <person name="Na H."/>
            <person name="Ledsgaard L."/>
            <person name="Lin J."/>
            <person name="Lipzen A."/>
            <person name="Kuo A."/>
            <person name="Riley R."/>
            <person name="Mondo S."/>
            <person name="Labutti K."/>
            <person name="Haridas S."/>
            <person name="Pangalinan J."/>
            <person name="Salamov A.A."/>
            <person name="Simmons B.A."/>
            <person name="Magnuson J.K."/>
            <person name="Chen J."/>
            <person name="Drula E."/>
            <person name="Henrissat B."/>
            <person name="Wiebenga A."/>
            <person name="Lubbers R.J."/>
            <person name="Gomes A.C."/>
            <person name="Makela M.R."/>
            <person name="Stajich J."/>
            <person name="Grigoriev I.V."/>
            <person name="Mortensen U.H."/>
            <person name="De Vries R.P."/>
            <person name="Baker S.E."/>
            <person name="Andersen M.R."/>
        </authorList>
    </citation>
    <scope>NUCLEOTIDE SEQUENCE [LARGE SCALE GENOMIC DNA]</scope>
    <source>
        <strain evidence="3 4">CBS 209.92</strain>
    </source>
</reference>
<feature type="compositionally biased region" description="Polar residues" evidence="1">
    <location>
        <begin position="270"/>
        <end position="279"/>
    </location>
</feature>
<keyword evidence="4" id="KW-1185">Reference proteome</keyword>
<feature type="domain" description="BTB" evidence="2">
    <location>
        <begin position="6"/>
        <end position="83"/>
    </location>
</feature>
<dbReference type="Pfam" id="PF00651">
    <property type="entry name" value="BTB"/>
    <property type="match status" value="1"/>
</dbReference>
<dbReference type="SUPFAM" id="SSF54695">
    <property type="entry name" value="POZ domain"/>
    <property type="match status" value="1"/>
</dbReference>
<dbReference type="Proteomes" id="UP001610563">
    <property type="component" value="Unassembled WGS sequence"/>
</dbReference>
<evidence type="ECO:0000313" key="4">
    <source>
        <dbReference type="Proteomes" id="UP001610563"/>
    </source>
</evidence>
<dbReference type="SMART" id="SM00225">
    <property type="entry name" value="BTB"/>
    <property type="match status" value="1"/>
</dbReference>
<accession>A0ABR4FQL6</accession>
<gene>
    <name evidence="3" type="ORF">BJX66DRAFT_314527</name>
</gene>
<dbReference type="Gene3D" id="3.30.710.10">
    <property type="entry name" value="Potassium Channel Kv1.1, Chain A"/>
    <property type="match status" value="1"/>
</dbReference>
<comment type="caution">
    <text evidence="3">The sequence shown here is derived from an EMBL/GenBank/DDBJ whole genome shotgun (WGS) entry which is preliminary data.</text>
</comment>
<dbReference type="CDD" id="cd18186">
    <property type="entry name" value="BTB_POZ_ZBTB_KLHL-like"/>
    <property type="match status" value="1"/>
</dbReference>
<proteinExistence type="predicted"/>
<sequence>MEKPLGKLTLSAGIARINVGPDETPFDVHLELLCDSSPYFNNLYKDRTDSTISEVPITLPDVDPDVFAEAISWMYRGKLSADLSTRDRGMAFCFELWVLAAKFEIPALQNQAIGICKVRIDNSTATSLPSTQTVEYVYSNTKPGSPPRRLLVDVWSRRGTTPKFSDRKTGLPRAFLEDMCEALLDWACEKNLFVLPVHTRPEGEYWVDGTGAWAPDPSPWLTAAPAPAPAPQAEDSNSPRLATPAQMANRRMKSPSPRLSESSRKASGSPEVTGSSGATVTAVGMHGTSGSDVVDAIRNFHVGLKARK</sequence>